<accession>A0A5C5RSL4</accession>
<reference evidence="4 5" key="1">
    <citation type="submission" date="2019-06" db="EMBL/GenBank/DDBJ databases">
        <title>Tsukamurella conjunctivitidis sp. nov., Tsukamurella assacharolytica sp. nov. and Tsukamurella sputae sp. nov. isolated from patients with conjunctivitis, bacteraemia (lymphoma) and respiratory infection (sputum) in Hong Kong.</title>
        <authorList>
            <person name="Teng J.L.L."/>
            <person name="Lee H.H."/>
            <person name="Fong J.Y.H."/>
            <person name="Fok K.M.N."/>
            <person name="Lau S.K.P."/>
            <person name="Woo P.C.Y."/>
        </authorList>
    </citation>
    <scope>NUCLEOTIDE SEQUENCE [LARGE SCALE GENOMIC DNA]</scope>
    <source>
        <strain evidence="4 5">HKU72</strain>
    </source>
</reference>
<evidence type="ECO:0000256" key="1">
    <source>
        <dbReference type="SAM" id="MobiDB-lite"/>
    </source>
</evidence>
<feature type="compositionally biased region" description="Polar residues" evidence="1">
    <location>
        <begin position="1"/>
        <end position="11"/>
    </location>
</feature>
<dbReference type="PANTHER" id="PTHR33133">
    <property type="entry name" value="OS08G0107100 PROTEIN-RELATED"/>
    <property type="match status" value="1"/>
</dbReference>
<feature type="domain" description="DUF7847" evidence="3">
    <location>
        <begin position="106"/>
        <end position="382"/>
    </location>
</feature>
<sequence>MNSDGTGNQPSYGPDGQWGAPAHGDPQQGGTQYDGQQAGPPQYPSGDPWAQPHGQAQPGYAQPGYAQPGYSQPGYAQPGYVPPAPGWGAPAPDVKVGIIPLRPLDLGAIYSGAVAAIRTNPGVMVGVTAVFLLVTELIVLLAQVPMTRIAVDSDAEDAEFFGDLATATGLGFGIGLIAGIATLFLTGVLTVAVARAVMGERTTVGVAVRAIGPRLPSLIGLSLLQFLIFLVPTAVVVGLVVLIGVASGDAGPLVAVLVAFVLFLVLVVGYLALLPTVSLSYPAVVLEHLGPIAALKRGYELQKPGFWRVLGVLLLTYLITGIIAIVVSIPSTIVAAVVDGGDGADTLAGLTLPALAVTGVGSFIAQLLTVPFLAGVQTLLYVDQRMRNEQFDQPLRDEAIRRWRTGAPGVPTDALWVQKPQAAPSSWY</sequence>
<dbReference type="InterPro" id="IPR057169">
    <property type="entry name" value="DUF7847"/>
</dbReference>
<feature type="transmembrane region" description="Helical" evidence="2">
    <location>
        <begin position="252"/>
        <end position="273"/>
    </location>
</feature>
<keyword evidence="2" id="KW-1133">Transmembrane helix</keyword>
<evidence type="ECO:0000259" key="3">
    <source>
        <dbReference type="Pfam" id="PF25231"/>
    </source>
</evidence>
<dbReference type="RefSeq" id="WP_146489225.1">
    <property type="nucleotide sequence ID" value="NZ_VIGX01000026.1"/>
</dbReference>
<dbReference type="OrthoDB" id="121140at2"/>
<dbReference type="AlphaFoldDB" id="A0A5C5RSL4"/>
<dbReference type="Pfam" id="PF25231">
    <property type="entry name" value="DUF7847"/>
    <property type="match status" value="1"/>
</dbReference>
<gene>
    <name evidence="4" type="ORF">FK530_22785</name>
</gene>
<feature type="transmembrane region" description="Helical" evidence="2">
    <location>
        <begin position="350"/>
        <end position="382"/>
    </location>
</feature>
<dbReference type="Proteomes" id="UP000319375">
    <property type="component" value="Unassembled WGS sequence"/>
</dbReference>
<protein>
    <recommendedName>
        <fullName evidence="3">DUF7847 domain-containing protein</fullName>
    </recommendedName>
</protein>
<keyword evidence="2" id="KW-0812">Transmembrane</keyword>
<keyword evidence="2" id="KW-0472">Membrane</keyword>
<feature type="transmembrane region" description="Helical" evidence="2">
    <location>
        <begin position="218"/>
        <end position="246"/>
    </location>
</feature>
<feature type="transmembrane region" description="Helical" evidence="2">
    <location>
        <begin position="305"/>
        <end position="338"/>
    </location>
</feature>
<feature type="transmembrane region" description="Helical" evidence="2">
    <location>
        <begin position="164"/>
        <end position="197"/>
    </location>
</feature>
<feature type="transmembrane region" description="Helical" evidence="2">
    <location>
        <begin position="123"/>
        <end position="144"/>
    </location>
</feature>
<evidence type="ECO:0000256" key="2">
    <source>
        <dbReference type="SAM" id="Phobius"/>
    </source>
</evidence>
<organism evidence="4 5">
    <name type="scientific">Tsukamurella conjunctivitidis</name>
    <dbReference type="NCBI Taxonomy" id="2592068"/>
    <lineage>
        <taxon>Bacteria</taxon>
        <taxon>Bacillati</taxon>
        <taxon>Actinomycetota</taxon>
        <taxon>Actinomycetes</taxon>
        <taxon>Mycobacteriales</taxon>
        <taxon>Tsukamurellaceae</taxon>
        <taxon>Tsukamurella</taxon>
    </lineage>
</organism>
<dbReference type="EMBL" id="VIGX01000026">
    <property type="protein sequence ID" value="TWS25550.1"/>
    <property type="molecule type" value="Genomic_DNA"/>
</dbReference>
<feature type="region of interest" description="Disordered" evidence="1">
    <location>
        <begin position="1"/>
        <end position="68"/>
    </location>
</feature>
<keyword evidence="5" id="KW-1185">Reference proteome</keyword>
<evidence type="ECO:0000313" key="5">
    <source>
        <dbReference type="Proteomes" id="UP000319375"/>
    </source>
</evidence>
<comment type="caution">
    <text evidence="4">The sequence shown here is derived from an EMBL/GenBank/DDBJ whole genome shotgun (WGS) entry which is preliminary data.</text>
</comment>
<evidence type="ECO:0000313" key="4">
    <source>
        <dbReference type="EMBL" id="TWS25550.1"/>
    </source>
</evidence>
<name>A0A5C5RSL4_9ACTN</name>
<dbReference type="PANTHER" id="PTHR33133:SF1">
    <property type="entry name" value="EXPRESSED PROTEIN-RELATED"/>
    <property type="match status" value="1"/>
</dbReference>
<proteinExistence type="predicted"/>